<dbReference type="AlphaFoldDB" id="A0A512BIP9"/>
<dbReference type="CDD" id="cd08977">
    <property type="entry name" value="SusD"/>
    <property type="match status" value="1"/>
</dbReference>
<reference evidence="8 9" key="1">
    <citation type="submission" date="2019-07" db="EMBL/GenBank/DDBJ databases">
        <title>Whole genome shotgun sequence of Segetibacter aerophilus NBRC 106135.</title>
        <authorList>
            <person name="Hosoyama A."/>
            <person name="Uohara A."/>
            <person name="Ohji S."/>
            <person name="Ichikawa N."/>
        </authorList>
    </citation>
    <scope>NUCLEOTIDE SEQUENCE [LARGE SCALE GENOMIC DNA]</scope>
    <source>
        <strain evidence="8 9">NBRC 106135</strain>
    </source>
</reference>
<evidence type="ECO:0000256" key="4">
    <source>
        <dbReference type="ARBA" id="ARBA00023136"/>
    </source>
</evidence>
<feature type="domain" description="SusD-like N-terminal" evidence="7">
    <location>
        <begin position="23"/>
        <end position="224"/>
    </location>
</feature>
<evidence type="ECO:0000256" key="5">
    <source>
        <dbReference type="ARBA" id="ARBA00023237"/>
    </source>
</evidence>
<sequence>MKNYKSYILFFTASAIMLGSCKKFLDLKPIDSPTENNFYVDEKGLQGGLTACYDALQDLGLYGRNLISLSEIRSDNMEDNDQGASGGVRYQLESFSERPDNTLVTETWLAHFKAIYRCNVVLNRAPEITMDSIRKKQIIGEASFLRALNYFNATRLWGKLPLITKPQASADARSNTRADTTAIYAQIISDLTLAVNSLPTTWPDAQRGRATSYAARGLLAKVYLYQKKWDLVVSTIQPLVDAITAGTVVSLVPQPLTFPNAMKTSKDVLFAARFLLGGVGESANQDNRFRNVGGNNAIILPQSLFEPNDNRKALVAPTPASGERPVKFNGPAVNNETSMDIPIVRCAEAMLIYAEALNEISYPNTAALMALNAVRTNAGLTPLTTATLTSQASFRTAVYKERRLELALELDRWFDIVRTGQMPAIFPLVNNFRRYYPIPQTEIQNITNQSGWQNEGY</sequence>
<dbReference type="Pfam" id="PF14322">
    <property type="entry name" value="SusD-like_3"/>
    <property type="match status" value="1"/>
</dbReference>
<comment type="subcellular location">
    <subcellularLocation>
        <location evidence="1">Cell outer membrane</location>
    </subcellularLocation>
</comment>
<evidence type="ECO:0000313" key="8">
    <source>
        <dbReference type="EMBL" id="GEO11852.1"/>
    </source>
</evidence>
<dbReference type="PROSITE" id="PS51257">
    <property type="entry name" value="PROKAR_LIPOPROTEIN"/>
    <property type="match status" value="1"/>
</dbReference>
<comment type="similarity">
    <text evidence="2">Belongs to the SusD family.</text>
</comment>
<evidence type="ECO:0000313" key="9">
    <source>
        <dbReference type="Proteomes" id="UP000321513"/>
    </source>
</evidence>
<dbReference type="GO" id="GO:0009279">
    <property type="term" value="C:cell outer membrane"/>
    <property type="evidence" value="ECO:0007669"/>
    <property type="project" value="UniProtKB-SubCell"/>
</dbReference>
<comment type="caution">
    <text evidence="8">The sequence shown here is derived from an EMBL/GenBank/DDBJ whole genome shotgun (WGS) entry which is preliminary data.</text>
</comment>
<keyword evidence="3" id="KW-0732">Signal</keyword>
<dbReference type="Gene3D" id="1.25.40.390">
    <property type="match status" value="1"/>
</dbReference>
<dbReference type="Pfam" id="PF07980">
    <property type="entry name" value="SusD_RagB"/>
    <property type="match status" value="1"/>
</dbReference>
<dbReference type="Proteomes" id="UP000321513">
    <property type="component" value="Unassembled WGS sequence"/>
</dbReference>
<keyword evidence="9" id="KW-1185">Reference proteome</keyword>
<dbReference type="SUPFAM" id="SSF48452">
    <property type="entry name" value="TPR-like"/>
    <property type="match status" value="1"/>
</dbReference>
<dbReference type="InterPro" id="IPR011990">
    <property type="entry name" value="TPR-like_helical_dom_sf"/>
</dbReference>
<keyword evidence="4" id="KW-0472">Membrane</keyword>
<gene>
    <name evidence="8" type="ORF">SAE01_43480</name>
</gene>
<evidence type="ECO:0000256" key="2">
    <source>
        <dbReference type="ARBA" id="ARBA00006275"/>
    </source>
</evidence>
<dbReference type="RefSeq" id="WP_147205985.1">
    <property type="nucleotide sequence ID" value="NZ_BJYT01000030.1"/>
</dbReference>
<evidence type="ECO:0000259" key="6">
    <source>
        <dbReference type="Pfam" id="PF07980"/>
    </source>
</evidence>
<organism evidence="8 9">
    <name type="scientific">Segetibacter aerophilus</name>
    <dbReference type="NCBI Taxonomy" id="670293"/>
    <lineage>
        <taxon>Bacteria</taxon>
        <taxon>Pseudomonadati</taxon>
        <taxon>Bacteroidota</taxon>
        <taxon>Chitinophagia</taxon>
        <taxon>Chitinophagales</taxon>
        <taxon>Chitinophagaceae</taxon>
        <taxon>Segetibacter</taxon>
    </lineage>
</organism>
<dbReference type="OrthoDB" id="993981at2"/>
<dbReference type="EMBL" id="BJYT01000030">
    <property type="protein sequence ID" value="GEO11852.1"/>
    <property type="molecule type" value="Genomic_DNA"/>
</dbReference>
<dbReference type="InterPro" id="IPR012944">
    <property type="entry name" value="SusD_RagB_dom"/>
</dbReference>
<evidence type="ECO:0000259" key="7">
    <source>
        <dbReference type="Pfam" id="PF14322"/>
    </source>
</evidence>
<name>A0A512BIP9_9BACT</name>
<evidence type="ECO:0000256" key="3">
    <source>
        <dbReference type="ARBA" id="ARBA00022729"/>
    </source>
</evidence>
<accession>A0A512BIP9</accession>
<protein>
    <submittedName>
        <fullName evidence="8">Membrane protein</fullName>
    </submittedName>
</protein>
<proteinExistence type="inferred from homology"/>
<evidence type="ECO:0000256" key="1">
    <source>
        <dbReference type="ARBA" id="ARBA00004442"/>
    </source>
</evidence>
<dbReference type="InterPro" id="IPR033985">
    <property type="entry name" value="SusD-like_N"/>
</dbReference>
<keyword evidence="5" id="KW-0998">Cell outer membrane</keyword>
<feature type="domain" description="RagB/SusD" evidence="6">
    <location>
        <begin position="334"/>
        <end position="418"/>
    </location>
</feature>